<evidence type="ECO:0000313" key="3">
    <source>
        <dbReference type="Proteomes" id="UP001597063"/>
    </source>
</evidence>
<feature type="region of interest" description="Disordered" evidence="1">
    <location>
        <begin position="89"/>
        <end position="126"/>
    </location>
</feature>
<proteinExistence type="predicted"/>
<name>A0ABW2XKL1_9ACTN</name>
<comment type="caution">
    <text evidence="2">The sequence shown here is derived from an EMBL/GenBank/DDBJ whole genome shotgun (WGS) entry which is preliminary data.</text>
</comment>
<evidence type="ECO:0000313" key="2">
    <source>
        <dbReference type="EMBL" id="MFD0687063.1"/>
    </source>
</evidence>
<evidence type="ECO:0000256" key="1">
    <source>
        <dbReference type="SAM" id="MobiDB-lite"/>
    </source>
</evidence>
<organism evidence="2 3">
    <name type="scientific">Actinomadura fibrosa</name>
    <dbReference type="NCBI Taxonomy" id="111802"/>
    <lineage>
        <taxon>Bacteria</taxon>
        <taxon>Bacillati</taxon>
        <taxon>Actinomycetota</taxon>
        <taxon>Actinomycetes</taxon>
        <taxon>Streptosporangiales</taxon>
        <taxon>Thermomonosporaceae</taxon>
        <taxon>Actinomadura</taxon>
    </lineage>
</organism>
<dbReference type="EMBL" id="JBHTGP010000011">
    <property type="protein sequence ID" value="MFD0687063.1"/>
    <property type="molecule type" value="Genomic_DNA"/>
</dbReference>
<keyword evidence="3" id="KW-1185">Reference proteome</keyword>
<accession>A0ABW2XKL1</accession>
<dbReference type="Proteomes" id="UP001597063">
    <property type="component" value="Unassembled WGS sequence"/>
</dbReference>
<dbReference type="RefSeq" id="WP_131756943.1">
    <property type="nucleotide sequence ID" value="NZ_CAACUY010000023.1"/>
</dbReference>
<reference evidence="3" key="1">
    <citation type="journal article" date="2019" name="Int. J. Syst. Evol. Microbiol.">
        <title>The Global Catalogue of Microorganisms (GCM) 10K type strain sequencing project: providing services to taxonomists for standard genome sequencing and annotation.</title>
        <authorList>
            <consortium name="The Broad Institute Genomics Platform"/>
            <consortium name="The Broad Institute Genome Sequencing Center for Infectious Disease"/>
            <person name="Wu L."/>
            <person name="Ma J."/>
        </authorList>
    </citation>
    <scope>NUCLEOTIDE SEQUENCE [LARGE SCALE GENOMIC DNA]</scope>
    <source>
        <strain evidence="3">JCM 9371</strain>
    </source>
</reference>
<sequence>MDPRTTPLIVLGRDAAGHYLVGACASCGGGVIEKYSFDDWDTGAPETYDMYWWWRMDAADTAAFREMLRPCPAPLDPDCACPIHESLRAETPRPLPPATNSSAAPAEVPRTRWKLTDGIPHWTEPA</sequence>
<gene>
    <name evidence="2" type="ORF">ACFQZM_21370</name>
</gene>
<protein>
    <submittedName>
        <fullName evidence="2">Uncharacterized protein</fullName>
    </submittedName>
</protein>